<dbReference type="EMBL" id="CM034393">
    <property type="protein sequence ID" value="KAJ0179750.1"/>
    <property type="molecule type" value="Genomic_DNA"/>
</dbReference>
<keyword evidence="2" id="KW-1185">Reference proteome</keyword>
<dbReference type="Proteomes" id="UP000824533">
    <property type="component" value="Linkage Group LG07"/>
</dbReference>
<evidence type="ECO:0000313" key="1">
    <source>
        <dbReference type="EMBL" id="KAJ0179750.1"/>
    </source>
</evidence>
<organism evidence="1 2">
    <name type="scientific">Dendrolimus kikuchii</name>
    <dbReference type="NCBI Taxonomy" id="765133"/>
    <lineage>
        <taxon>Eukaryota</taxon>
        <taxon>Metazoa</taxon>
        <taxon>Ecdysozoa</taxon>
        <taxon>Arthropoda</taxon>
        <taxon>Hexapoda</taxon>
        <taxon>Insecta</taxon>
        <taxon>Pterygota</taxon>
        <taxon>Neoptera</taxon>
        <taxon>Endopterygota</taxon>
        <taxon>Lepidoptera</taxon>
        <taxon>Glossata</taxon>
        <taxon>Ditrysia</taxon>
        <taxon>Bombycoidea</taxon>
        <taxon>Lasiocampidae</taxon>
        <taxon>Dendrolimus</taxon>
    </lineage>
</organism>
<comment type="caution">
    <text evidence="1">The sequence shown here is derived from an EMBL/GenBank/DDBJ whole genome shotgun (WGS) entry which is preliminary data.</text>
</comment>
<reference evidence="1 2" key="1">
    <citation type="journal article" date="2021" name="Front. Genet.">
        <title>Chromosome-Level Genome Assembly Reveals Significant Gene Expansion in the Toll and IMD Signaling Pathways of Dendrolimus kikuchii.</title>
        <authorList>
            <person name="Zhou J."/>
            <person name="Wu P."/>
            <person name="Xiong Z."/>
            <person name="Liu N."/>
            <person name="Zhao N."/>
            <person name="Ji M."/>
            <person name="Qiu Y."/>
            <person name="Yang B."/>
        </authorList>
    </citation>
    <scope>NUCLEOTIDE SEQUENCE [LARGE SCALE GENOMIC DNA]</scope>
    <source>
        <strain evidence="1">Ann1</strain>
    </source>
</reference>
<sequence>MKLIAVLLIVIVCLQHSFAECPVGQYHPGPNCSFEEICPLPSAHTYRLHYCDCWCIPPRIRDSVSHTCVEKCPTLSMNSTN</sequence>
<accession>A0ACC1D7H0</accession>
<gene>
    <name evidence="1" type="ORF">K1T71_004341</name>
</gene>
<evidence type="ECO:0000313" key="2">
    <source>
        <dbReference type="Proteomes" id="UP000824533"/>
    </source>
</evidence>
<proteinExistence type="predicted"/>
<protein>
    <submittedName>
        <fullName evidence="1">Uncharacterized protein</fullName>
    </submittedName>
</protein>
<name>A0ACC1D7H0_9NEOP</name>